<protein>
    <submittedName>
        <fullName evidence="3">Glycosyl transferase family 2</fullName>
    </submittedName>
</protein>
<dbReference type="RefSeq" id="WP_166652826.1">
    <property type="nucleotide sequence ID" value="NZ_FXXP01000003.1"/>
</dbReference>
<dbReference type="GO" id="GO:0016740">
    <property type="term" value="F:transferase activity"/>
    <property type="evidence" value="ECO:0007669"/>
    <property type="project" value="UniProtKB-KW"/>
</dbReference>
<sequence length="283" mass="32583">MSLSQNSNDLLPVSVVIPVRNEEHNLPACLAKLSRFSEILVVDSQSDDRTVEIAEAAGARVIQFHWTGTFPKKRNHVLMNEELANDWILFLDADEHVSEAFCDALAAELPQSDKVGYWLTYSNYFMGKLMRHGVAQRKLALIRKGAGLYEKIDEDGWSQLDMEIHEHPILDGEIGEIEGEIDHRDFAGLEKFLRRHIDYAKWEAARSAKLKAGGDAALNDLTSRQRFKYRHLEKWWFPWFYFCFAYFAKRGFLDGGAGLSYAFYKAWYFHSIRLLIKENAAAK</sequence>
<keyword evidence="4" id="KW-1185">Reference proteome</keyword>
<evidence type="ECO:0000256" key="1">
    <source>
        <dbReference type="ARBA" id="ARBA00038494"/>
    </source>
</evidence>
<evidence type="ECO:0000313" key="4">
    <source>
        <dbReference type="Proteomes" id="UP000225972"/>
    </source>
</evidence>
<feature type="domain" description="Glycosyltransferase 2-like" evidence="2">
    <location>
        <begin position="14"/>
        <end position="127"/>
    </location>
</feature>
<dbReference type="EMBL" id="FXXP01000003">
    <property type="protein sequence ID" value="SMX29583.1"/>
    <property type="molecule type" value="Genomic_DNA"/>
</dbReference>
<dbReference type="InterPro" id="IPR001173">
    <property type="entry name" value="Glyco_trans_2-like"/>
</dbReference>
<evidence type="ECO:0000313" key="3">
    <source>
        <dbReference type="EMBL" id="SMX29583.1"/>
    </source>
</evidence>
<reference evidence="4" key="1">
    <citation type="submission" date="2017-05" db="EMBL/GenBank/DDBJ databases">
        <authorList>
            <person name="Rodrigo-Torres L."/>
            <person name="Arahal R. D."/>
            <person name="Lucena T."/>
        </authorList>
    </citation>
    <scope>NUCLEOTIDE SEQUENCE [LARGE SCALE GENOMIC DNA]</scope>
    <source>
        <strain evidence="4">CECT 8649</strain>
    </source>
</reference>
<dbReference type="CDD" id="cd02511">
    <property type="entry name" value="Beta4Glucosyltransferase"/>
    <property type="match status" value="1"/>
</dbReference>
<comment type="similarity">
    <text evidence="1">Belongs to the glycosyltransferase 2 family. WaaE/KdtX subfamily.</text>
</comment>
<organism evidence="3 4">
    <name type="scientific">Pelagimonas phthalicica</name>
    <dbReference type="NCBI Taxonomy" id="1037362"/>
    <lineage>
        <taxon>Bacteria</taxon>
        <taxon>Pseudomonadati</taxon>
        <taxon>Pseudomonadota</taxon>
        <taxon>Alphaproteobacteria</taxon>
        <taxon>Rhodobacterales</taxon>
        <taxon>Roseobacteraceae</taxon>
        <taxon>Pelagimonas</taxon>
    </lineage>
</organism>
<dbReference type="PANTHER" id="PTHR43630">
    <property type="entry name" value="POLY-BETA-1,6-N-ACETYL-D-GLUCOSAMINE SYNTHASE"/>
    <property type="match status" value="1"/>
</dbReference>
<dbReference type="Pfam" id="PF00535">
    <property type="entry name" value="Glycos_transf_2"/>
    <property type="match status" value="1"/>
</dbReference>
<dbReference type="SUPFAM" id="SSF53448">
    <property type="entry name" value="Nucleotide-diphospho-sugar transferases"/>
    <property type="match status" value="1"/>
</dbReference>
<dbReference type="AlphaFoldDB" id="A0A238JGQ8"/>
<dbReference type="InterPro" id="IPR029044">
    <property type="entry name" value="Nucleotide-diphossugar_trans"/>
</dbReference>
<proteinExistence type="inferred from homology"/>
<accession>A0A238JGQ8</accession>
<dbReference type="Gene3D" id="3.90.550.10">
    <property type="entry name" value="Spore Coat Polysaccharide Biosynthesis Protein SpsA, Chain A"/>
    <property type="match status" value="1"/>
</dbReference>
<dbReference type="PANTHER" id="PTHR43630:SF2">
    <property type="entry name" value="GLYCOSYLTRANSFERASE"/>
    <property type="match status" value="1"/>
</dbReference>
<dbReference type="Proteomes" id="UP000225972">
    <property type="component" value="Unassembled WGS sequence"/>
</dbReference>
<gene>
    <name evidence="3" type="ORF">TRP8649_03720</name>
</gene>
<keyword evidence="3" id="KW-0808">Transferase</keyword>
<name>A0A238JGQ8_9RHOB</name>
<evidence type="ECO:0000259" key="2">
    <source>
        <dbReference type="Pfam" id="PF00535"/>
    </source>
</evidence>